<evidence type="ECO:0000313" key="1">
    <source>
        <dbReference type="EMBL" id="AYA99914.1"/>
    </source>
</evidence>
<dbReference type="SUPFAM" id="SSF109604">
    <property type="entry name" value="HD-domain/PDEase-like"/>
    <property type="match status" value="1"/>
</dbReference>
<reference evidence="1 2" key="1">
    <citation type="submission" date="2018-09" db="EMBL/GenBank/DDBJ databases">
        <title>Genome sequencing of Lachnoanaerobaculum umeaense DSM 23576.</title>
        <authorList>
            <person name="Kook J.-K."/>
            <person name="Park S.-N."/>
            <person name="Lim Y.K."/>
        </authorList>
    </citation>
    <scope>NUCLEOTIDE SEQUENCE [LARGE SCALE GENOMIC DNA]</scope>
    <source>
        <strain evidence="2">DSM 23576 \ CCUG 58757</strain>
    </source>
</reference>
<dbReference type="Proteomes" id="UP000265562">
    <property type="component" value="Chromosome"/>
</dbReference>
<gene>
    <name evidence="1" type="ORF">D4A81_08175</name>
</gene>
<dbReference type="KEGG" id="lua:D4A81_08175"/>
<sequence length="161" mass="18545">MKEYLKDIEYIECVNDIMNSDIFQKLDGFIQHGATSTMEHSINVSYTTYLVCKKLKLNYRSAARAALLHDFYLYDWHRPMKETGAFMHGFTHPFRAAKNAKKYFNVTNSEASMIKTHMFPLTPIPPLSREGWVLTMADKSTSISEIIKNLRQVSRIGEGTV</sequence>
<accession>A0A385Q2R4</accession>
<dbReference type="OrthoDB" id="360187at2"/>
<dbReference type="Gene3D" id="1.10.3210.10">
    <property type="entry name" value="Hypothetical protein af1432"/>
    <property type="match status" value="1"/>
</dbReference>
<dbReference type="InterPro" id="IPR006674">
    <property type="entry name" value="HD_domain"/>
</dbReference>
<evidence type="ECO:0000313" key="2">
    <source>
        <dbReference type="Proteomes" id="UP000265562"/>
    </source>
</evidence>
<dbReference type="AlphaFoldDB" id="A0A385Q2R4"/>
<dbReference type="Pfam" id="PF01966">
    <property type="entry name" value="HD"/>
    <property type="match status" value="1"/>
</dbReference>
<dbReference type="RefSeq" id="WP_111524356.1">
    <property type="nucleotide sequence ID" value="NZ_CP032364.1"/>
</dbReference>
<keyword evidence="2" id="KW-1185">Reference proteome</keyword>
<name>A0A385Q2R4_9FIRM</name>
<dbReference type="EMBL" id="CP032364">
    <property type="protein sequence ID" value="AYA99914.1"/>
    <property type="molecule type" value="Genomic_DNA"/>
</dbReference>
<organism evidence="1 2">
    <name type="scientific">Lachnoanaerobaculum umeaense</name>
    <dbReference type="NCBI Taxonomy" id="617123"/>
    <lineage>
        <taxon>Bacteria</taxon>
        <taxon>Bacillati</taxon>
        <taxon>Bacillota</taxon>
        <taxon>Clostridia</taxon>
        <taxon>Lachnospirales</taxon>
        <taxon>Lachnospiraceae</taxon>
        <taxon>Lachnoanaerobaculum</taxon>
    </lineage>
</organism>
<protein>
    <submittedName>
        <fullName evidence="1">HD domain-containing protein</fullName>
    </submittedName>
</protein>
<proteinExistence type="predicted"/>